<organism evidence="1 2">
    <name type="scientific">Penicillium frequentans</name>
    <dbReference type="NCBI Taxonomy" id="3151616"/>
    <lineage>
        <taxon>Eukaryota</taxon>
        <taxon>Fungi</taxon>
        <taxon>Dikarya</taxon>
        <taxon>Ascomycota</taxon>
        <taxon>Pezizomycotina</taxon>
        <taxon>Eurotiomycetes</taxon>
        <taxon>Eurotiomycetidae</taxon>
        <taxon>Eurotiales</taxon>
        <taxon>Aspergillaceae</taxon>
        <taxon>Penicillium</taxon>
    </lineage>
</organism>
<dbReference type="Proteomes" id="UP001220324">
    <property type="component" value="Unassembled WGS sequence"/>
</dbReference>
<keyword evidence="2" id="KW-1185">Reference proteome</keyword>
<reference evidence="1 2" key="1">
    <citation type="journal article" date="2023" name="IMA Fungus">
        <title>Comparative genomic study of the Penicillium genus elucidates a diverse pangenome and 15 lateral gene transfer events.</title>
        <authorList>
            <person name="Petersen C."/>
            <person name="Sorensen T."/>
            <person name="Nielsen M.R."/>
            <person name="Sondergaard T.E."/>
            <person name="Sorensen J.L."/>
            <person name="Fitzpatrick D.A."/>
            <person name="Frisvad J.C."/>
            <person name="Nielsen K.L."/>
        </authorList>
    </citation>
    <scope>NUCLEOTIDE SEQUENCE [LARGE SCALE GENOMIC DNA]</scope>
    <source>
        <strain evidence="1 2">IBT 35679</strain>
    </source>
</reference>
<comment type="caution">
    <text evidence="1">The sequence shown here is derived from an EMBL/GenBank/DDBJ whole genome shotgun (WGS) entry which is preliminary data.</text>
</comment>
<protein>
    <submittedName>
        <fullName evidence="1">Uncharacterized protein</fullName>
    </submittedName>
</protein>
<name>A0AAD6CYB2_9EURO</name>
<dbReference type="AlphaFoldDB" id="A0AAD6CYB2"/>
<accession>A0AAD6CYB2</accession>
<gene>
    <name evidence="1" type="ORF">N7494_005409</name>
</gene>
<dbReference type="EMBL" id="JAQIZZ010000004">
    <property type="protein sequence ID" value="KAJ5544130.1"/>
    <property type="molecule type" value="Genomic_DNA"/>
</dbReference>
<evidence type="ECO:0000313" key="1">
    <source>
        <dbReference type="EMBL" id="KAJ5544130.1"/>
    </source>
</evidence>
<evidence type="ECO:0000313" key="2">
    <source>
        <dbReference type="Proteomes" id="UP001220324"/>
    </source>
</evidence>
<proteinExistence type="predicted"/>
<sequence>MSDAARPSDDKFSQVLKESLGTWSCYVNTQSEDHLLPRHAIDLGPLVSQTPLFLGGGLACLDKTTSFACEEKPSAQLQDSLVINGRSTWRTSDGSCDSNPMVMPKQLLLAVGGRLDVRLSEDSPFSGWPGVQGLPSYDQGNFLSVLYFAWAYILSARWVELLGCSAEHECSMVPTTLGAENSLPKPEKQPVFEIDIGNDVCEEEIFWWRTILCSGDGWNATVKYKGHIYLSPWSVSAKNVGFTLATNSWGAESKLPDSGTALKYLTRFSVHHHLYAQCSVALAGVLYIPFLRKRTLYLPFPKQDSPFGRKNLASDSLPSIPDLLNHHSEIIPKCMTLSLNTWGLRSLLYSTFFNADIECNLVSAWLNPAFAIINSIIQSKSSIATFMANRQPRLGILWLGAILTDLTNPILRDVRAGMTALDLPASAWTGIAQTFLTSGMESTYGESIRRDDECRLLLITACEGHERPPIWPWKPFGSTQLSDTELPVRQHARCTCHCLKYEYWEWILTNNSSIQCSEAAKSQLPVLGPSPSSANKTLAGLDDYDYDFYSQTLSEGATRGIFEWLRSTGYPCSERPIYQHSWFDLEGTDEEEEPDDMESDLEVQRDPKNLHVERWLENIE</sequence>